<name>A0A4C1TMF5_EUMVA</name>
<keyword evidence="2" id="KW-1185">Reference proteome</keyword>
<comment type="caution">
    <text evidence="1">The sequence shown here is derived from an EMBL/GenBank/DDBJ whole genome shotgun (WGS) entry which is preliminary data.</text>
</comment>
<evidence type="ECO:0000313" key="1">
    <source>
        <dbReference type="EMBL" id="GBP14511.1"/>
    </source>
</evidence>
<dbReference type="AlphaFoldDB" id="A0A4C1TMF5"/>
<dbReference type="Proteomes" id="UP000299102">
    <property type="component" value="Unassembled WGS sequence"/>
</dbReference>
<protein>
    <submittedName>
        <fullName evidence="1">Uncharacterized protein</fullName>
    </submittedName>
</protein>
<organism evidence="1 2">
    <name type="scientific">Eumeta variegata</name>
    <name type="common">Bagworm moth</name>
    <name type="synonym">Eumeta japonica</name>
    <dbReference type="NCBI Taxonomy" id="151549"/>
    <lineage>
        <taxon>Eukaryota</taxon>
        <taxon>Metazoa</taxon>
        <taxon>Ecdysozoa</taxon>
        <taxon>Arthropoda</taxon>
        <taxon>Hexapoda</taxon>
        <taxon>Insecta</taxon>
        <taxon>Pterygota</taxon>
        <taxon>Neoptera</taxon>
        <taxon>Endopterygota</taxon>
        <taxon>Lepidoptera</taxon>
        <taxon>Glossata</taxon>
        <taxon>Ditrysia</taxon>
        <taxon>Tineoidea</taxon>
        <taxon>Psychidae</taxon>
        <taxon>Oiketicinae</taxon>
        <taxon>Eumeta</taxon>
    </lineage>
</organism>
<gene>
    <name evidence="1" type="ORF">EVAR_7785_1</name>
</gene>
<sequence>MLSLRMHPDAFSMATWVAHQGIKLTKLRAGRSHLRAVRTHTVSLLRRFSLDLTAPQSDVRSVACTIAEREIGVRFGIRSARVVTVLYPENIIRIRRGWVSRRRRRRCAPANSPGTEPVTLVVVSATTLQPTDGLALEL</sequence>
<accession>A0A4C1TMF5</accession>
<reference evidence="1 2" key="1">
    <citation type="journal article" date="2019" name="Commun. Biol.">
        <title>The bagworm genome reveals a unique fibroin gene that provides high tensile strength.</title>
        <authorList>
            <person name="Kono N."/>
            <person name="Nakamura H."/>
            <person name="Ohtoshi R."/>
            <person name="Tomita M."/>
            <person name="Numata K."/>
            <person name="Arakawa K."/>
        </authorList>
    </citation>
    <scope>NUCLEOTIDE SEQUENCE [LARGE SCALE GENOMIC DNA]</scope>
</reference>
<proteinExistence type="predicted"/>
<evidence type="ECO:0000313" key="2">
    <source>
        <dbReference type="Proteomes" id="UP000299102"/>
    </source>
</evidence>
<dbReference type="EMBL" id="BGZK01000064">
    <property type="protein sequence ID" value="GBP14511.1"/>
    <property type="molecule type" value="Genomic_DNA"/>
</dbReference>